<gene>
    <name evidence="2" type="ORF">ERS027661_01136</name>
</gene>
<feature type="region of interest" description="Disordered" evidence="1">
    <location>
        <begin position="1"/>
        <end position="57"/>
    </location>
</feature>
<reference evidence="2 3" key="1">
    <citation type="submission" date="2015-03" db="EMBL/GenBank/DDBJ databases">
        <authorList>
            <consortium name="Pathogen Informatics"/>
        </authorList>
    </citation>
    <scope>NUCLEOTIDE SEQUENCE [LARGE SCALE GENOMIC DNA]</scope>
    <source>
        <strain evidence="2 3">Bir 187</strain>
    </source>
</reference>
<evidence type="ECO:0000313" key="2">
    <source>
        <dbReference type="EMBL" id="CKR36810.1"/>
    </source>
</evidence>
<evidence type="ECO:0000313" key="3">
    <source>
        <dbReference type="Proteomes" id="UP000049023"/>
    </source>
</evidence>
<evidence type="ECO:0000256" key="1">
    <source>
        <dbReference type="SAM" id="MobiDB-lite"/>
    </source>
</evidence>
<protein>
    <submittedName>
        <fullName evidence="2">Uncharacterized protein</fullName>
    </submittedName>
</protein>
<accession>A0A654ZTA8</accession>
<name>A0A654ZTA8_MYCTX</name>
<proteinExistence type="predicted"/>
<dbReference type="EMBL" id="CNFU01000174">
    <property type="protein sequence ID" value="CKR36810.1"/>
    <property type="molecule type" value="Genomic_DNA"/>
</dbReference>
<organism evidence="2 3">
    <name type="scientific">Mycobacterium tuberculosis</name>
    <dbReference type="NCBI Taxonomy" id="1773"/>
    <lineage>
        <taxon>Bacteria</taxon>
        <taxon>Bacillati</taxon>
        <taxon>Actinomycetota</taxon>
        <taxon>Actinomycetes</taxon>
        <taxon>Mycobacteriales</taxon>
        <taxon>Mycobacteriaceae</taxon>
        <taxon>Mycobacterium</taxon>
        <taxon>Mycobacterium tuberculosis complex</taxon>
    </lineage>
</organism>
<sequence>MHSVGLSDGASRRRRADQTVGPGSRGFGQQTLDPDPVGFGNVHRRGGRPFSCHTHFG</sequence>
<dbReference type="AlphaFoldDB" id="A0A654ZTA8"/>
<dbReference type="Proteomes" id="UP000049023">
    <property type="component" value="Unassembled WGS sequence"/>
</dbReference>